<name>A0ABT8ARB9_9HYPH</name>
<feature type="coiled-coil region" evidence="1">
    <location>
        <begin position="9"/>
        <end position="64"/>
    </location>
</feature>
<evidence type="ECO:0000256" key="1">
    <source>
        <dbReference type="SAM" id="Coils"/>
    </source>
</evidence>
<gene>
    <name evidence="2" type="ORF">QWZ18_14790</name>
</gene>
<protein>
    <submittedName>
        <fullName evidence="2">Uncharacterized protein</fullName>
    </submittedName>
</protein>
<proteinExistence type="predicted"/>
<sequence length="66" mass="7344">MGDDVTALLVALARENADLREQLALAQDMLMETAIDAGNLHALIEAVQVERDAWRDEAERLQARRA</sequence>
<organism evidence="2 3">
    <name type="scientific">Methylobacterium longum</name>
    <dbReference type="NCBI Taxonomy" id="767694"/>
    <lineage>
        <taxon>Bacteria</taxon>
        <taxon>Pseudomonadati</taxon>
        <taxon>Pseudomonadota</taxon>
        <taxon>Alphaproteobacteria</taxon>
        <taxon>Hyphomicrobiales</taxon>
        <taxon>Methylobacteriaceae</taxon>
        <taxon>Methylobacterium</taxon>
    </lineage>
</organism>
<comment type="caution">
    <text evidence="2">The sequence shown here is derived from an EMBL/GenBank/DDBJ whole genome shotgun (WGS) entry which is preliminary data.</text>
</comment>
<evidence type="ECO:0000313" key="3">
    <source>
        <dbReference type="Proteomes" id="UP001244297"/>
    </source>
</evidence>
<dbReference type="Proteomes" id="UP001244297">
    <property type="component" value="Unassembled WGS sequence"/>
</dbReference>
<evidence type="ECO:0000313" key="2">
    <source>
        <dbReference type="EMBL" id="MDN3571889.1"/>
    </source>
</evidence>
<dbReference type="RefSeq" id="WP_238294242.1">
    <property type="nucleotide sequence ID" value="NZ_BPQS01000115.1"/>
</dbReference>
<reference evidence="3" key="1">
    <citation type="journal article" date="2019" name="Int. J. Syst. Evol. Microbiol.">
        <title>The Global Catalogue of Microorganisms (GCM) 10K type strain sequencing project: providing services to taxonomists for standard genome sequencing and annotation.</title>
        <authorList>
            <consortium name="The Broad Institute Genomics Platform"/>
            <consortium name="The Broad Institute Genome Sequencing Center for Infectious Disease"/>
            <person name="Wu L."/>
            <person name="Ma J."/>
        </authorList>
    </citation>
    <scope>NUCLEOTIDE SEQUENCE [LARGE SCALE GENOMIC DNA]</scope>
    <source>
        <strain evidence="3">CECT 7806</strain>
    </source>
</reference>
<dbReference type="EMBL" id="JAUFPT010000052">
    <property type="protein sequence ID" value="MDN3571889.1"/>
    <property type="molecule type" value="Genomic_DNA"/>
</dbReference>
<accession>A0ABT8ARB9</accession>
<keyword evidence="1" id="KW-0175">Coiled coil</keyword>
<keyword evidence="3" id="KW-1185">Reference proteome</keyword>